<evidence type="ECO:0000313" key="12">
    <source>
        <dbReference type="Proteomes" id="UP001337681"/>
    </source>
</evidence>
<evidence type="ECO:0000313" key="11">
    <source>
        <dbReference type="EMBL" id="MEE1884855.1"/>
    </source>
</evidence>
<comment type="caution">
    <text evidence="11">The sequence shown here is derived from an EMBL/GenBank/DDBJ whole genome shotgun (WGS) entry which is preliminary data.</text>
</comment>
<keyword evidence="12" id="KW-1185">Reference proteome</keyword>
<evidence type="ECO:0000256" key="1">
    <source>
        <dbReference type="ARBA" id="ARBA00001946"/>
    </source>
</evidence>
<organism evidence="11 12">
    <name type="scientific">Pedobacter flavus</name>
    <dbReference type="NCBI Taxonomy" id="3113906"/>
    <lineage>
        <taxon>Bacteria</taxon>
        <taxon>Pseudomonadati</taxon>
        <taxon>Bacteroidota</taxon>
        <taxon>Sphingobacteriia</taxon>
        <taxon>Sphingobacteriales</taxon>
        <taxon>Sphingobacteriaceae</taxon>
        <taxon>Pedobacter</taxon>
    </lineage>
</organism>
<dbReference type="EMBL" id="JAZDQU010000001">
    <property type="protein sequence ID" value="MEE1884855.1"/>
    <property type="molecule type" value="Genomic_DNA"/>
</dbReference>
<proteinExistence type="predicted"/>
<dbReference type="Gene3D" id="2.60.40.4070">
    <property type="match status" value="1"/>
</dbReference>
<evidence type="ECO:0000256" key="8">
    <source>
        <dbReference type="ARBA" id="ARBA00022842"/>
    </source>
</evidence>
<dbReference type="InterPro" id="IPR014469">
    <property type="entry name" value="DUF2271"/>
</dbReference>
<name>A0ABU7H0K0_9SPHI</name>
<keyword evidence="7" id="KW-0274">FAD</keyword>
<dbReference type="Pfam" id="PF02424">
    <property type="entry name" value="ApbE"/>
    <property type="match status" value="1"/>
</dbReference>
<evidence type="ECO:0000256" key="3">
    <source>
        <dbReference type="ARBA" id="ARBA00016337"/>
    </source>
</evidence>
<dbReference type="Gene3D" id="3.10.520.10">
    <property type="entry name" value="ApbE-like domains"/>
    <property type="match status" value="1"/>
</dbReference>
<dbReference type="PANTHER" id="PTHR30040">
    <property type="entry name" value="THIAMINE BIOSYNTHESIS LIPOPROTEIN APBE"/>
    <property type="match status" value="1"/>
</dbReference>
<evidence type="ECO:0000256" key="10">
    <source>
        <dbReference type="ARBA" id="ARBA00048540"/>
    </source>
</evidence>
<keyword evidence="6" id="KW-0479">Metal-binding</keyword>
<dbReference type="SUPFAM" id="SSF143631">
    <property type="entry name" value="ApbE-like"/>
    <property type="match status" value="1"/>
</dbReference>
<dbReference type="EC" id="2.7.1.180" evidence="2"/>
<evidence type="ECO:0000256" key="4">
    <source>
        <dbReference type="ARBA" id="ARBA00022630"/>
    </source>
</evidence>
<evidence type="ECO:0000256" key="7">
    <source>
        <dbReference type="ARBA" id="ARBA00022827"/>
    </source>
</evidence>
<dbReference type="PANTHER" id="PTHR30040:SF2">
    <property type="entry name" value="FAD:PROTEIN FMN TRANSFERASE"/>
    <property type="match status" value="1"/>
</dbReference>
<dbReference type="Proteomes" id="UP001337681">
    <property type="component" value="Unassembled WGS sequence"/>
</dbReference>
<dbReference type="Pfam" id="PF10029">
    <property type="entry name" value="DUF2271"/>
    <property type="match status" value="1"/>
</dbReference>
<reference evidence="11 12" key="1">
    <citation type="submission" date="2024-01" db="EMBL/GenBank/DDBJ databases">
        <title>Pedobacter sp. nov., isolated from oil-contaminated soil.</title>
        <authorList>
            <person name="Le N.T.T."/>
        </authorList>
    </citation>
    <scope>NUCLEOTIDE SEQUENCE [LARGE SCALE GENOMIC DNA]</scope>
    <source>
        <strain evidence="11 12">VNH31</strain>
    </source>
</reference>
<dbReference type="InterPro" id="IPR003374">
    <property type="entry name" value="ApbE-like_sf"/>
</dbReference>
<protein>
    <recommendedName>
        <fullName evidence="3">FAD:protein FMN transferase</fullName>
        <ecNumber evidence="2">2.7.1.180</ecNumber>
    </recommendedName>
    <alternativeName>
        <fullName evidence="9">Flavin transferase</fullName>
    </alternativeName>
</protein>
<accession>A0ABU7H0K0</accession>
<comment type="catalytic activity">
    <reaction evidence="10">
        <text>L-threonyl-[protein] + FAD = FMN-L-threonyl-[protein] + AMP + H(+)</text>
        <dbReference type="Rhea" id="RHEA:36847"/>
        <dbReference type="Rhea" id="RHEA-COMP:11060"/>
        <dbReference type="Rhea" id="RHEA-COMP:11061"/>
        <dbReference type="ChEBI" id="CHEBI:15378"/>
        <dbReference type="ChEBI" id="CHEBI:30013"/>
        <dbReference type="ChEBI" id="CHEBI:57692"/>
        <dbReference type="ChEBI" id="CHEBI:74257"/>
        <dbReference type="ChEBI" id="CHEBI:456215"/>
        <dbReference type="EC" id="2.7.1.180"/>
    </reaction>
</comment>
<keyword evidence="5" id="KW-0808">Transferase</keyword>
<gene>
    <name evidence="11" type="ORF">VRU49_05400</name>
</gene>
<evidence type="ECO:0000256" key="6">
    <source>
        <dbReference type="ARBA" id="ARBA00022723"/>
    </source>
</evidence>
<evidence type="ECO:0000256" key="2">
    <source>
        <dbReference type="ARBA" id="ARBA00011955"/>
    </source>
</evidence>
<dbReference type="InterPro" id="IPR024932">
    <property type="entry name" value="ApbE"/>
</dbReference>
<sequence length="500" mass="55865">MKNYIAQGACFFLIILTLSSFGSARKTKIYTSNYENVLGTSLEIKIQSINDKIAEKSEKAALIEIDRLNKILSSYDQTSEFKLFEQTFKTPVNISTELFEVLELFNKWQNTTNGALNPAAETISKIWKAASISNQLPQTSELKEAVNKVTALHWSLNKANQSATHLTTTPIALNSFVKSYIINKAAQAALKVEGVDGVIINIGGDIVVRGNMNELIGISNPFADAENDDALTVLRIKDKAIATSGNYRRGFKIQNNWYSHIIDPRTAQPASSVASATVIADDATTAGALATAFNVLDVNESMALAKNFPNVEYLIVDKFGKYSFSNGWKDLEMNKLEISKSGMERELNNSNFETIINFELALIKAQRVYRPFVAVWVEDEDKHPVKNIAVWYNKDKWLADLKNWYRAYGAEYKLPGGPVQSTTSATRAPGKYTLKWDGTDDQKKPVKNGTYTINIEVVREHGTYQIISKKITLNNKPQTYTFSPNEEVASASIEYRKKTK</sequence>
<dbReference type="RefSeq" id="WP_330145764.1">
    <property type="nucleotide sequence ID" value="NZ_JAZDQU010000001.1"/>
</dbReference>
<evidence type="ECO:0000256" key="9">
    <source>
        <dbReference type="ARBA" id="ARBA00031306"/>
    </source>
</evidence>
<evidence type="ECO:0000256" key="5">
    <source>
        <dbReference type="ARBA" id="ARBA00022679"/>
    </source>
</evidence>
<keyword evidence="8" id="KW-0460">Magnesium</keyword>
<keyword evidence="4" id="KW-0285">Flavoprotein</keyword>
<comment type="cofactor">
    <cofactor evidence="1">
        <name>Mg(2+)</name>
        <dbReference type="ChEBI" id="CHEBI:18420"/>
    </cofactor>
</comment>